<gene>
    <name evidence="3" type="ORF">L1F33_05910</name>
</gene>
<dbReference type="EMBL" id="CP092471">
    <property type="protein sequence ID" value="UVI40478.1"/>
    <property type="molecule type" value="Genomic_DNA"/>
</dbReference>
<feature type="chain" id="PRO_5046840333" evidence="1">
    <location>
        <begin position="23"/>
        <end position="253"/>
    </location>
</feature>
<dbReference type="PROSITE" id="PS51257">
    <property type="entry name" value="PROKAR_LIPOPROTEIN"/>
    <property type="match status" value="1"/>
</dbReference>
<keyword evidence="1" id="KW-0732">Signal</keyword>
<evidence type="ECO:0000313" key="3">
    <source>
        <dbReference type="EMBL" id="UVI40478.1"/>
    </source>
</evidence>
<feature type="signal peptide" evidence="1">
    <location>
        <begin position="1"/>
        <end position="22"/>
    </location>
</feature>
<dbReference type="Proteomes" id="UP001065265">
    <property type="component" value="Chromosome"/>
</dbReference>
<dbReference type="SUPFAM" id="SSF52317">
    <property type="entry name" value="Class I glutamine amidotransferase-like"/>
    <property type="match status" value="1"/>
</dbReference>
<reference evidence="3" key="1">
    <citation type="submission" date="2022-02" db="EMBL/GenBank/DDBJ databases">
        <title>Qipengyuania spongiae sp. nov., isolated from marine sponge.</title>
        <authorList>
            <person name="Li Z."/>
            <person name="Zhang M."/>
        </authorList>
    </citation>
    <scope>NUCLEOTIDE SEQUENCE</scope>
    <source>
        <strain evidence="3">PHS-Z21</strain>
    </source>
</reference>
<evidence type="ECO:0000256" key="1">
    <source>
        <dbReference type="SAM" id="SignalP"/>
    </source>
</evidence>
<accession>A0ABY5T102</accession>
<dbReference type="InterPro" id="IPR029062">
    <property type="entry name" value="Class_I_gatase-like"/>
</dbReference>
<organism evidence="3 4">
    <name type="scientific">Qipengyuania spongiae</name>
    <dbReference type="NCBI Taxonomy" id="2909673"/>
    <lineage>
        <taxon>Bacteria</taxon>
        <taxon>Pseudomonadati</taxon>
        <taxon>Pseudomonadota</taxon>
        <taxon>Alphaproteobacteria</taxon>
        <taxon>Sphingomonadales</taxon>
        <taxon>Erythrobacteraceae</taxon>
        <taxon>Qipengyuania</taxon>
    </lineage>
</organism>
<sequence length="253" mass="27391">MFARAWLALSAPLALMACDAGGAEATDKTRGEPVAKVGLVSTLPIYWPESAEFGDILRDDGEKSWVRQTIEAEYDLAPLDTFDTATLADIDLLILAQPRALSAAENVALDDWVRGGGRVLVFADPMLTFHSRFPIGDRRRPQDVVLLSPILARWGLELVYDDSQPERERMVMTTAGAIPVDLAGRFLARETFAPSDCAIAAEGLVARCSIGEGKALLIADAAMLDSDDHVGHSGSHDEQPHVLGELMRSTLHD</sequence>
<dbReference type="Gene3D" id="3.40.50.880">
    <property type="match status" value="1"/>
</dbReference>
<dbReference type="RefSeq" id="WP_265560811.1">
    <property type="nucleotide sequence ID" value="NZ_CP092471.1"/>
</dbReference>
<name>A0ABY5T102_9SPHN</name>
<keyword evidence="4" id="KW-1185">Reference proteome</keyword>
<protein>
    <submittedName>
        <fullName evidence="3">GldG family protein</fullName>
    </submittedName>
</protein>
<evidence type="ECO:0000259" key="2">
    <source>
        <dbReference type="Pfam" id="PF09822"/>
    </source>
</evidence>
<dbReference type="InterPro" id="IPR019196">
    <property type="entry name" value="ABC_transp_unknown"/>
</dbReference>
<proteinExistence type="predicted"/>
<feature type="domain" description="ABC-type uncharacterised transport system" evidence="2">
    <location>
        <begin position="36"/>
        <end position="161"/>
    </location>
</feature>
<evidence type="ECO:0000313" key="4">
    <source>
        <dbReference type="Proteomes" id="UP001065265"/>
    </source>
</evidence>
<dbReference type="Pfam" id="PF09822">
    <property type="entry name" value="ABC_transp_aux"/>
    <property type="match status" value="1"/>
</dbReference>